<evidence type="ECO:0000313" key="4">
    <source>
        <dbReference type="EMBL" id="KAL0952317.1"/>
    </source>
</evidence>
<evidence type="ECO:0000313" key="5">
    <source>
        <dbReference type="Proteomes" id="UP001556367"/>
    </source>
</evidence>
<dbReference type="InterPro" id="IPR029058">
    <property type="entry name" value="AB_hydrolase_fold"/>
</dbReference>
<dbReference type="PANTHER" id="PTHR48081:SF31">
    <property type="entry name" value="STERYL ACETYL HYDROLASE MUG81-RELATED"/>
    <property type="match status" value="1"/>
</dbReference>
<keyword evidence="5" id="KW-1185">Reference proteome</keyword>
<dbReference type="EMBL" id="JASNQZ010000010">
    <property type="protein sequence ID" value="KAL0952317.1"/>
    <property type="molecule type" value="Genomic_DNA"/>
</dbReference>
<dbReference type="InterPro" id="IPR050300">
    <property type="entry name" value="GDXG_lipolytic_enzyme"/>
</dbReference>
<accession>A0ABR3J9R3</accession>
<evidence type="ECO:0000256" key="1">
    <source>
        <dbReference type="ARBA" id="ARBA00022801"/>
    </source>
</evidence>
<dbReference type="Proteomes" id="UP001556367">
    <property type="component" value="Unassembled WGS sequence"/>
</dbReference>
<evidence type="ECO:0000259" key="3">
    <source>
        <dbReference type="Pfam" id="PF07859"/>
    </source>
</evidence>
<protein>
    <recommendedName>
        <fullName evidence="3">Alpha/beta hydrolase fold-3 domain-containing protein</fullName>
    </recommendedName>
</protein>
<keyword evidence="2" id="KW-0472">Membrane</keyword>
<feature type="domain" description="Alpha/beta hydrolase fold-3" evidence="3">
    <location>
        <begin position="106"/>
        <end position="326"/>
    </location>
</feature>
<name>A0ABR3J9R3_9AGAR</name>
<comment type="caution">
    <text evidence="4">The sequence shown here is derived from an EMBL/GenBank/DDBJ whole genome shotgun (WGS) entry which is preliminary data.</text>
</comment>
<dbReference type="InterPro" id="IPR013094">
    <property type="entry name" value="AB_hydrolase_3"/>
</dbReference>
<organism evidence="4 5">
    <name type="scientific">Hohenbuehelia grisea</name>
    <dbReference type="NCBI Taxonomy" id="104357"/>
    <lineage>
        <taxon>Eukaryota</taxon>
        <taxon>Fungi</taxon>
        <taxon>Dikarya</taxon>
        <taxon>Basidiomycota</taxon>
        <taxon>Agaricomycotina</taxon>
        <taxon>Agaricomycetes</taxon>
        <taxon>Agaricomycetidae</taxon>
        <taxon>Agaricales</taxon>
        <taxon>Pleurotineae</taxon>
        <taxon>Pleurotaceae</taxon>
        <taxon>Hohenbuehelia</taxon>
    </lineage>
</organism>
<proteinExistence type="predicted"/>
<feature type="transmembrane region" description="Helical" evidence="2">
    <location>
        <begin position="20"/>
        <end position="37"/>
    </location>
</feature>
<evidence type="ECO:0000256" key="2">
    <source>
        <dbReference type="SAM" id="Phobius"/>
    </source>
</evidence>
<dbReference type="SUPFAM" id="SSF53474">
    <property type="entry name" value="alpha/beta-Hydrolases"/>
    <property type="match status" value="1"/>
</dbReference>
<reference evidence="5" key="1">
    <citation type="submission" date="2024-06" db="EMBL/GenBank/DDBJ databases">
        <title>Multi-omics analyses provide insights into the biosynthesis of the anticancer antibiotic pleurotin in Hohenbuehelia grisea.</title>
        <authorList>
            <person name="Weaver J.A."/>
            <person name="Alberti F."/>
        </authorList>
    </citation>
    <scope>NUCLEOTIDE SEQUENCE [LARGE SCALE GENOMIC DNA]</scope>
    <source>
        <strain evidence="5">T-177</strain>
    </source>
</reference>
<dbReference type="Pfam" id="PF07859">
    <property type="entry name" value="Abhydrolase_3"/>
    <property type="match status" value="1"/>
</dbReference>
<sequence>MPEAPILTFGEKVSLNLTLLQMPFFLLYVALVSRFNARRPLNRILFDKAARFVLERMSIRQLQSYSSTAKAYSTWRKQVGIEPVVDDLGSDAALMWAGSRQTERVLIYFHGGGFAGPLSDFQIEYWYRIQQSLLEGHGRNLGVAVLQYSLIPKVFPTQLNQAILAVKHLLSIGVPTSNIYLAGDSTGGNLIVQLLSHILHPEVSLSEKWLVTKFAGACLVSPWLLDKAATSSEVHNDAFDLAPAKCLAMWRDAYVANIPDSKRVFVQPNDFAPANWFMGLDQVVNRILVTVGTHEVLLDSIQVFSETLSKSHGKVEVDTQENGVHCDFIFDVGAKSRKGSHPMDQKVVDWFAKCIADEDSEA</sequence>
<dbReference type="PANTHER" id="PTHR48081">
    <property type="entry name" value="AB HYDROLASE SUPERFAMILY PROTEIN C4A8.06C"/>
    <property type="match status" value="1"/>
</dbReference>
<keyword evidence="2" id="KW-1133">Transmembrane helix</keyword>
<keyword evidence="1" id="KW-0378">Hydrolase</keyword>
<keyword evidence="2" id="KW-0812">Transmembrane</keyword>
<dbReference type="Gene3D" id="3.40.50.1820">
    <property type="entry name" value="alpha/beta hydrolase"/>
    <property type="match status" value="1"/>
</dbReference>
<gene>
    <name evidence="4" type="ORF">HGRIS_006601</name>
</gene>